<dbReference type="SUPFAM" id="SSF51621">
    <property type="entry name" value="Phosphoenolpyruvate/pyruvate domain"/>
    <property type="match status" value="1"/>
</dbReference>
<dbReference type="UniPathway" id="UPA00109">
    <property type="reaction ID" value="UER00188"/>
</dbReference>
<reference evidence="16 17" key="1">
    <citation type="journal article" date="2018" name="PLoS Genet.">
        <title>Population sequencing reveals clonal diversity and ancestral inbreeding in the grapevine cultivar Chardonnay.</title>
        <authorList>
            <person name="Roach M.J."/>
            <person name="Johnson D.L."/>
            <person name="Bohlmann J."/>
            <person name="van Vuuren H.J."/>
            <person name="Jones S.J."/>
            <person name="Pretorius I.S."/>
            <person name="Schmidt S.A."/>
            <person name="Borneman A.R."/>
        </authorList>
    </citation>
    <scope>NUCLEOTIDE SEQUENCE [LARGE SCALE GENOMIC DNA]</scope>
    <source>
        <strain evidence="17">cv. Chardonnay</strain>
        <tissue evidence="16">Leaf</tissue>
    </source>
</reference>
<evidence type="ECO:0000256" key="1">
    <source>
        <dbReference type="ARBA" id="ARBA00001958"/>
    </source>
</evidence>
<accession>A0A438JSB4</accession>
<dbReference type="FunFam" id="3.40.1380.20:FF:000006">
    <property type="entry name" value="Pyruvate kinase"/>
    <property type="match status" value="1"/>
</dbReference>
<dbReference type="EMBL" id="QGNW01000029">
    <property type="protein sequence ID" value="RVX11829.1"/>
    <property type="molecule type" value="Genomic_DNA"/>
</dbReference>
<evidence type="ECO:0000256" key="2">
    <source>
        <dbReference type="ARBA" id="ARBA00004997"/>
    </source>
</evidence>
<evidence type="ECO:0000256" key="9">
    <source>
        <dbReference type="ARBA" id="ARBA00022840"/>
    </source>
</evidence>
<dbReference type="InterPro" id="IPR015806">
    <property type="entry name" value="Pyrv_Knase_insert_dom_sf"/>
</dbReference>
<dbReference type="InterPro" id="IPR015793">
    <property type="entry name" value="Pyrv_Knase_brl"/>
</dbReference>
<evidence type="ECO:0000256" key="10">
    <source>
        <dbReference type="ARBA" id="ARBA00022842"/>
    </source>
</evidence>
<evidence type="ECO:0000259" key="14">
    <source>
        <dbReference type="Pfam" id="PF00224"/>
    </source>
</evidence>
<feature type="domain" description="Pyruvate kinase barrel" evidence="14">
    <location>
        <begin position="251"/>
        <end position="398"/>
    </location>
</feature>
<sequence>MHANHLLLEEPIRMASILEPSKASFFPAMTKIVGTLGPKSRSVEVISGCLKVGMSVARFDFSWGDPDYHQETLENLKAAVKSTKKLCAVMLDTVGAELQVVNKCEKSISLLADGFVVLTPYQDQEASSELLPINFNGLAKAVKKGDTIFVGQYLFTGSETTSVWLEVSEVKGDDVVCMIKNSATLAGSLFTLHVSQIHIDLPTLSDKDKEVSTISFYDAIFFLLCIISVGSPIEASFVFLVLVLYFDTVISTWGVKNKIDFLSLSYTRHAEDVRHARDHLSKLGDLHQTQIFAKIENVEGLNHFDEILQEADGIILSRGNLGIDLPPEKVFLFQKAAVYKCNMAGKPAVITRVVDSMTDNLRPTRAEATDVANAVLDGSDAILLGAETLRGLYPVETISIVGKICAEVCLFLAIGGDLPFKMTCRQRRFSIKISTSRKTVKYVGEPMTHLESIASSAVRAAIKVKASVIICFTSSGRAARLIAKYRPTMPVLSVVIPRLKTNQLKWSFSGAFEARQSLIVRGLFPMLADPRHPAESTSATNESVLKVALDHGKASGVIKSHDRVVVCQKVGDASVVKIIELED</sequence>
<dbReference type="SUPFAM" id="SSF50800">
    <property type="entry name" value="PK beta-barrel domain-like"/>
    <property type="match status" value="1"/>
</dbReference>
<dbReference type="AlphaFoldDB" id="A0A438JSB4"/>
<dbReference type="GO" id="GO:0004743">
    <property type="term" value="F:pyruvate kinase activity"/>
    <property type="evidence" value="ECO:0007669"/>
    <property type="project" value="UniProtKB-EC"/>
</dbReference>
<evidence type="ECO:0000256" key="4">
    <source>
        <dbReference type="ARBA" id="ARBA00012142"/>
    </source>
</evidence>
<keyword evidence="6" id="KW-0479">Metal-binding</keyword>
<dbReference type="Pfam" id="PF02887">
    <property type="entry name" value="PK_C"/>
    <property type="match status" value="1"/>
</dbReference>
<dbReference type="GO" id="GO:0005524">
    <property type="term" value="F:ATP binding"/>
    <property type="evidence" value="ECO:0007669"/>
    <property type="project" value="UniProtKB-KW"/>
</dbReference>
<dbReference type="PANTHER" id="PTHR11817">
    <property type="entry name" value="PYRUVATE KINASE"/>
    <property type="match status" value="1"/>
</dbReference>
<dbReference type="InterPro" id="IPR001697">
    <property type="entry name" value="Pyr_Knase"/>
</dbReference>
<dbReference type="InterPro" id="IPR040442">
    <property type="entry name" value="Pyrv_kinase-like_dom_sf"/>
</dbReference>
<keyword evidence="7" id="KW-0547">Nucleotide-binding</keyword>
<dbReference type="Gene3D" id="3.20.20.60">
    <property type="entry name" value="Phosphoenolpyruvate-binding domains"/>
    <property type="match status" value="1"/>
</dbReference>
<name>A0A438JSB4_VITVI</name>
<dbReference type="Gene3D" id="2.40.33.10">
    <property type="entry name" value="PK beta-barrel domain-like"/>
    <property type="match status" value="1"/>
</dbReference>
<dbReference type="GO" id="GO:0000287">
    <property type="term" value="F:magnesium ion binding"/>
    <property type="evidence" value="ECO:0007669"/>
    <property type="project" value="InterPro"/>
</dbReference>
<comment type="pathway">
    <text evidence="2">Carbohydrate degradation; glycolysis; pyruvate from D-glyceraldehyde 3-phosphate: step 5/5.</text>
</comment>
<dbReference type="EC" id="2.7.1.40" evidence="4"/>
<comment type="cofactor">
    <cofactor evidence="1">
        <name>K(+)</name>
        <dbReference type="ChEBI" id="CHEBI:29103"/>
    </cofactor>
</comment>
<dbReference type="InterPro" id="IPR015813">
    <property type="entry name" value="Pyrv/PenolPyrv_kinase-like_dom"/>
</dbReference>
<evidence type="ECO:0000256" key="12">
    <source>
        <dbReference type="ARBA" id="ARBA00023317"/>
    </source>
</evidence>
<feature type="domain" description="Pyruvate kinase barrel" evidence="14">
    <location>
        <begin position="30"/>
        <end position="212"/>
    </location>
</feature>
<feature type="domain" description="Pyruvate kinase C-terminal" evidence="15">
    <location>
        <begin position="451"/>
        <end position="571"/>
    </location>
</feature>
<dbReference type="InterPro" id="IPR011037">
    <property type="entry name" value="Pyrv_Knase-like_insert_dom_sf"/>
</dbReference>
<evidence type="ECO:0000256" key="6">
    <source>
        <dbReference type="ARBA" id="ARBA00022723"/>
    </source>
</evidence>
<evidence type="ECO:0000313" key="16">
    <source>
        <dbReference type="EMBL" id="RVX11829.1"/>
    </source>
</evidence>
<dbReference type="InterPro" id="IPR036918">
    <property type="entry name" value="Pyrv_Knase_C_sf"/>
</dbReference>
<keyword evidence="12 16" id="KW-0670">Pyruvate</keyword>
<dbReference type="InterPro" id="IPR015795">
    <property type="entry name" value="Pyrv_Knase_C"/>
</dbReference>
<evidence type="ECO:0000256" key="11">
    <source>
        <dbReference type="ARBA" id="ARBA00023152"/>
    </source>
</evidence>
<evidence type="ECO:0000256" key="7">
    <source>
        <dbReference type="ARBA" id="ARBA00022741"/>
    </source>
</evidence>
<protein>
    <recommendedName>
        <fullName evidence="4">pyruvate kinase</fullName>
        <ecNumber evidence="4">2.7.1.40</ecNumber>
    </recommendedName>
</protein>
<dbReference type="GO" id="GO:0030955">
    <property type="term" value="F:potassium ion binding"/>
    <property type="evidence" value="ECO:0007669"/>
    <property type="project" value="InterPro"/>
</dbReference>
<keyword evidence="11" id="KW-0324">Glycolysis</keyword>
<keyword evidence="9" id="KW-0067">ATP-binding</keyword>
<dbReference type="Proteomes" id="UP000288805">
    <property type="component" value="Unassembled WGS sequence"/>
</dbReference>
<proteinExistence type="inferred from homology"/>
<organism evidence="16 17">
    <name type="scientific">Vitis vinifera</name>
    <name type="common">Grape</name>
    <dbReference type="NCBI Taxonomy" id="29760"/>
    <lineage>
        <taxon>Eukaryota</taxon>
        <taxon>Viridiplantae</taxon>
        <taxon>Streptophyta</taxon>
        <taxon>Embryophyta</taxon>
        <taxon>Tracheophyta</taxon>
        <taxon>Spermatophyta</taxon>
        <taxon>Magnoliopsida</taxon>
        <taxon>eudicotyledons</taxon>
        <taxon>Gunneridae</taxon>
        <taxon>Pentapetalae</taxon>
        <taxon>rosids</taxon>
        <taxon>Vitales</taxon>
        <taxon>Vitaceae</taxon>
        <taxon>Viteae</taxon>
        <taxon>Vitis</taxon>
    </lineage>
</organism>
<keyword evidence="5" id="KW-0808">Transferase</keyword>
<comment type="catalytic activity">
    <reaction evidence="13">
        <text>pyruvate + ATP = phosphoenolpyruvate + ADP + H(+)</text>
        <dbReference type="Rhea" id="RHEA:18157"/>
        <dbReference type="ChEBI" id="CHEBI:15361"/>
        <dbReference type="ChEBI" id="CHEBI:15378"/>
        <dbReference type="ChEBI" id="CHEBI:30616"/>
        <dbReference type="ChEBI" id="CHEBI:58702"/>
        <dbReference type="ChEBI" id="CHEBI:456216"/>
        <dbReference type="EC" id="2.7.1.40"/>
    </reaction>
</comment>
<evidence type="ECO:0000313" key="17">
    <source>
        <dbReference type="Proteomes" id="UP000288805"/>
    </source>
</evidence>
<dbReference type="Pfam" id="PF00224">
    <property type="entry name" value="PK"/>
    <property type="match status" value="2"/>
</dbReference>
<evidence type="ECO:0000259" key="15">
    <source>
        <dbReference type="Pfam" id="PF02887"/>
    </source>
</evidence>
<evidence type="ECO:0000256" key="13">
    <source>
        <dbReference type="ARBA" id="ARBA00048152"/>
    </source>
</evidence>
<dbReference type="SUPFAM" id="SSF52935">
    <property type="entry name" value="PK C-terminal domain-like"/>
    <property type="match status" value="1"/>
</dbReference>
<dbReference type="Gene3D" id="3.40.1380.20">
    <property type="entry name" value="Pyruvate kinase, C-terminal domain"/>
    <property type="match status" value="1"/>
</dbReference>
<keyword evidence="8 16" id="KW-0418">Kinase</keyword>
<dbReference type="GO" id="GO:0016301">
    <property type="term" value="F:kinase activity"/>
    <property type="evidence" value="ECO:0007669"/>
    <property type="project" value="UniProtKB-KW"/>
</dbReference>
<evidence type="ECO:0000256" key="8">
    <source>
        <dbReference type="ARBA" id="ARBA00022777"/>
    </source>
</evidence>
<keyword evidence="10" id="KW-0460">Magnesium</keyword>
<comment type="caution">
    <text evidence="16">The sequence shown here is derived from an EMBL/GenBank/DDBJ whole genome shotgun (WGS) entry which is preliminary data.</text>
</comment>
<evidence type="ECO:0000256" key="5">
    <source>
        <dbReference type="ARBA" id="ARBA00022679"/>
    </source>
</evidence>
<dbReference type="FunFam" id="2.40.33.10:FF:000004">
    <property type="entry name" value="Pyruvate kinase"/>
    <property type="match status" value="1"/>
</dbReference>
<comment type="similarity">
    <text evidence="3">Belongs to the pyruvate kinase family.</text>
</comment>
<gene>
    <name evidence="16" type="primary">OsI_35105_0</name>
    <name evidence="16" type="ORF">CK203_009480</name>
</gene>
<evidence type="ECO:0000256" key="3">
    <source>
        <dbReference type="ARBA" id="ARBA00008663"/>
    </source>
</evidence>